<accession>A0A9J5YV56</accession>
<protein>
    <submittedName>
        <fullName evidence="2">Uncharacterized protein</fullName>
    </submittedName>
</protein>
<evidence type="ECO:0000313" key="2">
    <source>
        <dbReference type="EMBL" id="KAG5604457.1"/>
    </source>
</evidence>
<feature type="compositionally biased region" description="Basic and acidic residues" evidence="1">
    <location>
        <begin position="1"/>
        <end position="20"/>
    </location>
</feature>
<organism evidence="2 3">
    <name type="scientific">Solanum commersonii</name>
    <name type="common">Commerson's wild potato</name>
    <name type="synonym">Commerson's nightshade</name>
    <dbReference type="NCBI Taxonomy" id="4109"/>
    <lineage>
        <taxon>Eukaryota</taxon>
        <taxon>Viridiplantae</taxon>
        <taxon>Streptophyta</taxon>
        <taxon>Embryophyta</taxon>
        <taxon>Tracheophyta</taxon>
        <taxon>Spermatophyta</taxon>
        <taxon>Magnoliopsida</taxon>
        <taxon>eudicotyledons</taxon>
        <taxon>Gunneridae</taxon>
        <taxon>Pentapetalae</taxon>
        <taxon>asterids</taxon>
        <taxon>lamiids</taxon>
        <taxon>Solanales</taxon>
        <taxon>Solanaceae</taxon>
        <taxon>Solanoideae</taxon>
        <taxon>Solaneae</taxon>
        <taxon>Solanum</taxon>
    </lineage>
</organism>
<name>A0A9J5YV56_SOLCO</name>
<keyword evidence="3" id="KW-1185">Reference proteome</keyword>
<reference evidence="2 3" key="1">
    <citation type="submission" date="2020-09" db="EMBL/GenBank/DDBJ databases">
        <title>De no assembly of potato wild relative species, Solanum commersonii.</title>
        <authorList>
            <person name="Cho K."/>
        </authorList>
    </citation>
    <scope>NUCLEOTIDE SEQUENCE [LARGE SCALE GENOMIC DNA]</scope>
    <source>
        <strain evidence="2">LZ3.2</strain>
        <tissue evidence="2">Leaf</tissue>
    </source>
</reference>
<feature type="region of interest" description="Disordered" evidence="1">
    <location>
        <begin position="1"/>
        <end position="33"/>
    </location>
</feature>
<proteinExistence type="predicted"/>
<dbReference type="AlphaFoldDB" id="A0A9J5YV56"/>
<evidence type="ECO:0000313" key="3">
    <source>
        <dbReference type="Proteomes" id="UP000824120"/>
    </source>
</evidence>
<dbReference type="OrthoDB" id="10321625at2759"/>
<gene>
    <name evidence="2" type="ORF">H5410_025949</name>
</gene>
<dbReference type="EMBL" id="JACXVP010000005">
    <property type="protein sequence ID" value="KAG5604457.1"/>
    <property type="molecule type" value="Genomic_DNA"/>
</dbReference>
<sequence length="68" mass="7654">MADKEGKGKGKTEKIEERKNGVFPFTPKKGSIIPKEKKHVSTMMGEKIGHSLVSLVKNRKNKINHHDT</sequence>
<dbReference type="Proteomes" id="UP000824120">
    <property type="component" value="Chromosome 5"/>
</dbReference>
<comment type="caution">
    <text evidence="2">The sequence shown here is derived from an EMBL/GenBank/DDBJ whole genome shotgun (WGS) entry which is preliminary data.</text>
</comment>
<evidence type="ECO:0000256" key="1">
    <source>
        <dbReference type="SAM" id="MobiDB-lite"/>
    </source>
</evidence>